<name>A0A2U3RP16_ORITS</name>
<dbReference type="AlphaFoldDB" id="A0A2U3RP16"/>
<gene>
    <name evidence="1" type="ORF">KARP_00835</name>
</gene>
<organism evidence="1 2">
    <name type="scientific">Orientia tsutsugamushi</name>
    <name type="common">Rickettsia tsutsugamushi</name>
    <dbReference type="NCBI Taxonomy" id="784"/>
    <lineage>
        <taxon>Bacteria</taxon>
        <taxon>Pseudomonadati</taxon>
        <taxon>Pseudomonadota</taxon>
        <taxon>Alphaproteobacteria</taxon>
        <taxon>Rickettsiales</taxon>
        <taxon>Rickettsiaceae</taxon>
        <taxon>Rickettsieae</taxon>
        <taxon>Orientia</taxon>
    </lineage>
</organism>
<reference evidence="2" key="1">
    <citation type="submission" date="2018-03" db="EMBL/GenBank/DDBJ databases">
        <authorList>
            <person name="Batty M. E."/>
            <person name="Batty M E."/>
        </authorList>
    </citation>
    <scope>NUCLEOTIDE SEQUENCE [LARGE SCALE GENOMIC DNA]</scope>
</reference>
<protein>
    <submittedName>
        <fullName evidence="1">Uncharacterized protein</fullName>
    </submittedName>
</protein>
<evidence type="ECO:0000313" key="2">
    <source>
        <dbReference type="Proteomes" id="UP000245243"/>
    </source>
</evidence>
<proteinExistence type="predicted"/>
<accession>A0A2U3RP16</accession>
<sequence length="50" mass="5950">MYLHKDFLHQDILRIFDIANKVNKFVLNKSFELIDVTFNTAKVLEVQLRA</sequence>
<dbReference type="Proteomes" id="UP000245243">
    <property type="component" value="Chromosome I"/>
</dbReference>
<dbReference type="EMBL" id="LS398548">
    <property type="protein sequence ID" value="SPR14964.1"/>
    <property type="molecule type" value="Genomic_DNA"/>
</dbReference>
<evidence type="ECO:0000313" key="1">
    <source>
        <dbReference type="EMBL" id="SPR14964.1"/>
    </source>
</evidence>